<evidence type="ECO:0000256" key="1">
    <source>
        <dbReference type="SAM" id="SignalP"/>
    </source>
</evidence>
<dbReference type="InterPro" id="IPR027843">
    <property type="entry name" value="DUF4440"/>
</dbReference>
<evidence type="ECO:0000313" key="3">
    <source>
        <dbReference type="EMBL" id="APG64975.1"/>
    </source>
</evidence>
<gene>
    <name evidence="3" type="ORF">LPB136_06230</name>
</gene>
<keyword evidence="4" id="KW-1185">Reference proteome</keyword>
<feature type="signal peptide" evidence="1">
    <location>
        <begin position="1"/>
        <end position="25"/>
    </location>
</feature>
<dbReference type="EMBL" id="CP018155">
    <property type="protein sequence ID" value="APG64975.1"/>
    <property type="molecule type" value="Genomic_DNA"/>
</dbReference>
<reference evidence="3 4" key="1">
    <citation type="submission" date="2016-11" db="EMBL/GenBank/DDBJ databases">
        <title>Tenacibaculum sp. LPB0136, isolated from marine environment.</title>
        <authorList>
            <person name="Kim E."/>
            <person name="Yi H."/>
        </authorList>
    </citation>
    <scope>NUCLEOTIDE SEQUENCE [LARGE SCALE GENOMIC DNA]</scope>
    <source>
        <strain evidence="3 4">LPB0136</strain>
    </source>
</reference>
<dbReference type="Proteomes" id="UP000181898">
    <property type="component" value="Chromosome"/>
</dbReference>
<dbReference type="Pfam" id="PF14534">
    <property type="entry name" value="DUF4440"/>
    <property type="match status" value="1"/>
</dbReference>
<evidence type="ECO:0000313" key="4">
    <source>
        <dbReference type="Proteomes" id="UP000181898"/>
    </source>
</evidence>
<dbReference type="InterPro" id="IPR032710">
    <property type="entry name" value="NTF2-like_dom_sf"/>
</dbReference>
<feature type="domain" description="DUF4440" evidence="2">
    <location>
        <begin position="44"/>
        <end position="154"/>
    </location>
</feature>
<accession>A0A1L3JIK6</accession>
<evidence type="ECO:0000259" key="2">
    <source>
        <dbReference type="Pfam" id="PF14534"/>
    </source>
</evidence>
<dbReference type="KEGG" id="ten:LPB136_06230"/>
<organism evidence="3 4">
    <name type="scientific">Tenacibaculum todarodis</name>
    <dbReference type="NCBI Taxonomy" id="1850252"/>
    <lineage>
        <taxon>Bacteria</taxon>
        <taxon>Pseudomonadati</taxon>
        <taxon>Bacteroidota</taxon>
        <taxon>Flavobacteriia</taxon>
        <taxon>Flavobacteriales</taxon>
        <taxon>Flavobacteriaceae</taxon>
        <taxon>Tenacibaculum</taxon>
    </lineage>
</organism>
<sequence>MQNKYKMARLIVLLFMVFSAAFLNAQVDEIPAYKPVDKELHEEITKMDSLFFDAYNNCNMKVQAEILSEDLEFFHDRGGLSTSKEAILKALKDNICNKVTRTLIKGSIEVYPIPNYGAVQMGYHKFFNKQEPNGKQMASKFVTIWKKENNKWQITRVISLH</sequence>
<dbReference type="SUPFAM" id="SSF54427">
    <property type="entry name" value="NTF2-like"/>
    <property type="match status" value="1"/>
</dbReference>
<keyword evidence="1" id="KW-0732">Signal</keyword>
<dbReference type="STRING" id="1850252.LPB136_06230"/>
<feature type="chain" id="PRO_5013312744" evidence="1">
    <location>
        <begin position="26"/>
        <end position="161"/>
    </location>
</feature>
<dbReference type="AlphaFoldDB" id="A0A1L3JIK6"/>
<protein>
    <submittedName>
        <fullName evidence="3">DUF4440 domain-containing protein</fullName>
    </submittedName>
</protein>
<name>A0A1L3JIK6_9FLAO</name>
<dbReference type="Gene3D" id="3.10.450.50">
    <property type="match status" value="1"/>
</dbReference>
<proteinExistence type="predicted"/>